<dbReference type="VEuPathDB" id="TriTrypDB:TCDM_12925"/>
<name>A0A2V2XEI7_TRYCR</name>
<dbReference type="VEuPathDB" id="TriTrypDB:TcYC6_0041400"/>
<dbReference type="EMBL" id="PRFC01000010">
    <property type="protein sequence ID" value="PWV19296.1"/>
    <property type="molecule type" value="Genomic_DNA"/>
</dbReference>
<dbReference type="VEuPathDB" id="TriTrypDB:C3747_10g534"/>
<dbReference type="VEuPathDB" id="TriTrypDB:TcCL_ESM06168"/>
<dbReference type="VEuPathDB" id="TriTrypDB:TcG_09247"/>
<dbReference type="VEuPathDB" id="TriTrypDB:TcCLB.507237.320"/>
<evidence type="ECO:0000313" key="1">
    <source>
        <dbReference type="EMBL" id="PWV19296.1"/>
    </source>
</evidence>
<gene>
    <name evidence="1" type="ORF">C3747_10g534</name>
</gene>
<sequence length="257" mass="28756">MEVRCRDGSKNILCLSASTEDTSVYLESNLLSLRKILWRRALTQCERYIRLHDYGDLRSLIYSEPMPPSMHGKATTSIPLPRDAVINGLLRVCDIIGKPHNHICAPLAQHRIFPWDTVGCNKVEFYQPLFAKDASDDVKRTAFYSTHSSLEDCDFELWTDGSSYLAALASGSAALLYDSTTTNNLPVEVHRAAAGSLARSYRAECLAIKNVFRHLIPPCLEKSQSPTRMLEETDSLSAIEALRVAPPTVRDRVTEEI</sequence>
<accession>A0A2V2XEI7</accession>
<dbReference type="VEuPathDB" id="TriTrypDB:TCSYLVIO_005198"/>
<dbReference type="Proteomes" id="UP000246078">
    <property type="component" value="Unassembled WGS sequence"/>
</dbReference>
<reference evidence="1 2" key="1">
    <citation type="journal article" date="2018" name="Microb. Genom.">
        <title>Expanding an expanded genome: long-read sequencing of Trypanosoma cruzi.</title>
        <authorList>
            <person name="Berna L."/>
            <person name="Rodriguez M."/>
            <person name="Chiribao M.L."/>
            <person name="Parodi-Talice A."/>
            <person name="Pita S."/>
            <person name="Rijo G."/>
            <person name="Alvarez-Valin F."/>
            <person name="Robello C."/>
        </authorList>
    </citation>
    <scope>NUCLEOTIDE SEQUENCE [LARGE SCALE GENOMIC DNA]</scope>
    <source>
        <strain evidence="1 2">TCC</strain>
    </source>
</reference>
<protein>
    <submittedName>
        <fullName evidence="1">Uncharacterized protein</fullName>
    </submittedName>
</protein>
<organism evidence="1 2">
    <name type="scientific">Trypanosoma cruzi</name>
    <dbReference type="NCBI Taxonomy" id="5693"/>
    <lineage>
        <taxon>Eukaryota</taxon>
        <taxon>Discoba</taxon>
        <taxon>Euglenozoa</taxon>
        <taxon>Kinetoplastea</taxon>
        <taxon>Metakinetoplastina</taxon>
        <taxon>Trypanosomatida</taxon>
        <taxon>Trypanosomatidae</taxon>
        <taxon>Trypanosoma</taxon>
        <taxon>Schizotrypanum</taxon>
    </lineage>
</organism>
<dbReference type="VEuPathDB" id="TriTrypDB:TcBrA4_0108100"/>
<dbReference type="VEuPathDB" id="TriTrypDB:ECC02_010630"/>
<dbReference type="VEuPathDB" id="TriTrypDB:C4B63_3g71"/>
<proteinExistence type="predicted"/>
<comment type="caution">
    <text evidence="1">The sequence shown here is derived from an EMBL/GenBank/DDBJ whole genome shotgun (WGS) entry which is preliminary data.</text>
</comment>
<dbReference type="AlphaFoldDB" id="A0A2V2XEI7"/>
<evidence type="ECO:0000313" key="2">
    <source>
        <dbReference type="Proteomes" id="UP000246078"/>
    </source>
</evidence>